<dbReference type="PANTHER" id="PTHR21666:SF270">
    <property type="entry name" value="MUREIN HYDROLASE ACTIVATOR ENVC"/>
    <property type="match status" value="1"/>
</dbReference>
<evidence type="ECO:0000259" key="2">
    <source>
        <dbReference type="Pfam" id="PF01551"/>
    </source>
</evidence>
<evidence type="ECO:0000313" key="4">
    <source>
        <dbReference type="Proteomes" id="UP001589774"/>
    </source>
</evidence>
<dbReference type="Pfam" id="PF01551">
    <property type="entry name" value="Peptidase_M23"/>
    <property type="match status" value="2"/>
</dbReference>
<keyword evidence="4" id="KW-1185">Reference proteome</keyword>
<dbReference type="InterPro" id="IPR016047">
    <property type="entry name" value="M23ase_b-sheet_dom"/>
</dbReference>
<dbReference type="Gene3D" id="2.70.70.10">
    <property type="entry name" value="Glucose Permease (Domain IIA)"/>
    <property type="match status" value="1"/>
</dbReference>
<dbReference type="InterPro" id="IPR011055">
    <property type="entry name" value="Dup_hybrid_motif"/>
</dbReference>
<dbReference type="Proteomes" id="UP001589774">
    <property type="component" value="Unassembled WGS sequence"/>
</dbReference>
<feature type="domain" description="M23ase beta-sheet core" evidence="2">
    <location>
        <begin position="143"/>
        <end position="171"/>
    </location>
</feature>
<accession>A0ABV6HL29</accession>
<evidence type="ECO:0000256" key="1">
    <source>
        <dbReference type="SAM" id="SignalP"/>
    </source>
</evidence>
<dbReference type="EMBL" id="JBHLWO010000002">
    <property type="protein sequence ID" value="MFC0319606.1"/>
    <property type="molecule type" value="Genomic_DNA"/>
</dbReference>
<comment type="caution">
    <text evidence="3">The sequence shown here is derived from an EMBL/GenBank/DDBJ whole genome shotgun (WGS) entry which is preliminary data.</text>
</comment>
<feature type="domain" description="M23ase beta-sheet core" evidence="2">
    <location>
        <begin position="56"/>
        <end position="124"/>
    </location>
</feature>
<organism evidence="3 4">
    <name type="scientific">Olivibacter oleidegradans</name>
    <dbReference type="NCBI Taxonomy" id="760123"/>
    <lineage>
        <taxon>Bacteria</taxon>
        <taxon>Pseudomonadati</taxon>
        <taxon>Bacteroidota</taxon>
        <taxon>Sphingobacteriia</taxon>
        <taxon>Sphingobacteriales</taxon>
        <taxon>Sphingobacteriaceae</taxon>
        <taxon>Olivibacter</taxon>
    </lineage>
</organism>
<keyword evidence="1" id="KW-0732">Signal</keyword>
<dbReference type="InterPro" id="IPR050570">
    <property type="entry name" value="Cell_wall_metabolism_enzyme"/>
</dbReference>
<proteinExistence type="predicted"/>
<gene>
    <name evidence="3" type="ORF">ACFFI0_14895</name>
</gene>
<sequence>MKLLYITSLFLHFMLPVEAQDSRVQQKQYPQNYFRPPLDLAPQAAGSFGELRSNHFHSGTDYRTNQREGYPVYAVADGFISRARIQIGGGGNALYIDHPNGYTSVYMHLQQFNAKIATLVKDKQYSEKRFDVDFPLTATMIPVKKGDVIAFSGNTGGSAGPHLHFELRDTKTEHTINAQLFGLTIPDRVPPTISALTIYRFGSDTYDENTEREHFQVSGTGGEYKITPTKTIIINGPTAFGIVASDLNSASANRNGVYSIELFLDGKNIYTAAWESFSFDNSRAINAHIDYASYILHKRRIQKSFVEQGNKLEIYHNLHNRGIIHIKDQQSHRLLYKVKDIMGNVSTLSFEVRNDPQYTIAKKNHEGTTFFYYGQDNQFENDAIKINLPKGSLYSDLYFRYDQGTRPKGAYSHLQHIHNRMVPVHQGYSLAINAQDVPRNLQSKALIVNAQGDSQGGIYKDGFVMTTARTLGSFYITVDTVAPIIRSLNLSANKNMSAYSRINFKISDNLSGIQSFEGYIDDQWILMEYDPKSASLRHTFDDNLPKGRHRFKLRVKDWKDNEKVFEADFVK</sequence>
<name>A0ABV6HL29_9SPHI</name>
<dbReference type="CDD" id="cd12797">
    <property type="entry name" value="M23_peptidase"/>
    <property type="match status" value="1"/>
</dbReference>
<feature type="signal peptide" evidence="1">
    <location>
        <begin position="1"/>
        <end position="19"/>
    </location>
</feature>
<dbReference type="EC" id="3.4.24.-" evidence="3"/>
<evidence type="ECO:0000313" key="3">
    <source>
        <dbReference type="EMBL" id="MFC0319606.1"/>
    </source>
</evidence>
<dbReference type="SUPFAM" id="SSF51261">
    <property type="entry name" value="Duplicated hybrid motif"/>
    <property type="match status" value="1"/>
</dbReference>
<reference evidence="3 4" key="1">
    <citation type="submission" date="2024-09" db="EMBL/GenBank/DDBJ databases">
        <authorList>
            <person name="Sun Q."/>
            <person name="Mori K."/>
        </authorList>
    </citation>
    <scope>NUCLEOTIDE SEQUENCE [LARGE SCALE GENOMIC DNA]</scope>
    <source>
        <strain evidence="3 4">CCM 7765</strain>
    </source>
</reference>
<keyword evidence="3" id="KW-0378">Hydrolase</keyword>
<dbReference type="GO" id="GO:0016787">
    <property type="term" value="F:hydrolase activity"/>
    <property type="evidence" value="ECO:0007669"/>
    <property type="project" value="UniProtKB-KW"/>
</dbReference>
<feature type="chain" id="PRO_5045218928" evidence="1">
    <location>
        <begin position="20"/>
        <end position="571"/>
    </location>
</feature>
<dbReference type="PANTHER" id="PTHR21666">
    <property type="entry name" value="PEPTIDASE-RELATED"/>
    <property type="match status" value="1"/>
</dbReference>
<protein>
    <submittedName>
        <fullName evidence="3">M23 family metallopeptidase</fullName>
        <ecNumber evidence="3">3.4.24.-</ecNumber>
    </submittedName>
</protein>
<dbReference type="RefSeq" id="WP_130855824.1">
    <property type="nucleotide sequence ID" value="NZ_JBHLWO010000002.1"/>
</dbReference>